<keyword evidence="1" id="KW-0732">Signal</keyword>
<evidence type="ECO:0000256" key="1">
    <source>
        <dbReference type="ARBA" id="ARBA00022729"/>
    </source>
</evidence>
<dbReference type="EMBL" id="QNRR01000001">
    <property type="protein sequence ID" value="RBP47690.1"/>
    <property type="molecule type" value="Genomic_DNA"/>
</dbReference>
<reference evidence="2 3" key="1">
    <citation type="submission" date="2018-06" db="EMBL/GenBank/DDBJ databases">
        <title>Genomic Encyclopedia of Type Strains, Phase IV (KMG-IV): sequencing the most valuable type-strain genomes for metagenomic binning, comparative biology and taxonomic classification.</title>
        <authorList>
            <person name="Goeker M."/>
        </authorList>
    </citation>
    <scope>NUCLEOTIDE SEQUENCE [LARGE SCALE GENOMIC DNA]</scope>
    <source>
        <strain evidence="2 3">DSM 25532</strain>
    </source>
</reference>
<keyword evidence="3" id="KW-1185">Reference proteome</keyword>
<accession>A0A366HV08</accession>
<organism evidence="2 3">
    <name type="scientific">Roseimicrobium gellanilyticum</name>
    <dbReference type="NCBI Taxonomy" id="748857"/>
    <lineage>
        <taxon>Bacteria</taxon>
        <taxon>Pseudomonadati</taxon>
        <taxon>Verrucomicrobiota</taxon>
        <taxon>Verrucomicrobiia</taxon>
        <taxon>Verrucomicrobiales</taxon>
        <taxon>Verrucomicrobiaceae</taxon>
        <taxon>Roseimicrobium</taxon>
    </lineage>
</organism>
<evidence type="ECO:0000313" key="2">
    <source>
        <dbReference type="EMBL" id="RBP47690.1"/>
    </source>
</evidence>
<evidence type="ECO:0000313" key="3">
    <source>
        <dbReference type="Proteomes" id="UP000253426"/>
    </source>
</evidence>
<dbReference type="Proteomes" id="UP000253426">
    <property type="component" value="Unassembled WGS sequence"/>
</dbReference>
<gene>
    <name evidence="2" type="ORF">DES53_101488</name>
</gene>
<dbReference type="Pfam" id="PF12951">
    <property type="entry name" value="PATR"/>
    <property type="match status" value="6"/>
</dbReference>
<dbReference type="NCBIfam" id="TIGR02601">
    <property type="entry name" value="autotrns_rpt"/>
    <property type="match status" value="2"/>
</dbReference>
<dbReference type="InterPro" id="IPR013425">
    <property type="entry name" value="Autotrns_rpt"/>
</dbReference>
<sequence>MHARSNTCSPTGLLNGRRHAFSASIPLLLKIASLAGVLFAAGTAGHAQSFTTSWTPTTSGLWSTGTNWNNGVPNSPNAQVTILSNITATTNITLDIAATLDRLTIGDSSNSFVILPSAPGSTLTFANNEAPGDGVDTRINKTVGGTDIIAAGILNTERLVLNVTTGTLALSGPVTISTEVLEKIGGGTVDIRGQLNLHNHNVITATGNKGLLVTAGTLNLSSPSNAIANTVKVTGGTLNFSGRAASQVVSATVSSGNSLTLTNVAGLSTGMAISGANIPVGTYITGISGTTITLSNPVSGNVTANDRLVFGGPSVGAALATGSGNSITLNSTAGISIGMNVHGANIPAGTTVIGVSGNTVTLSNPVSGGGVGANQVLNFGARLGDPVANATAHATVATAAGGNTVTLSDVSQLTVDMLVTGPGIPANTTITAINTLTKTITLSAPLPAGTSLAELSQLYFGTGQTTFASGLGELVVTGGAVNIGTAGNAVNFMIDADQIEITGGTLTLQAGNGGGVTTVLGGATNLLTLNGGTLNVLSSGTASGTVNFASAIDLVLNNNAIFNFSDNVGTIQTFAFGSVNSTSNNTSLVSSVGNAVLQIGGDGVNDVFNGTVNMGGSGGNSRIVKVGTETLTLGGTLDNSTARVEVREGTLILAKASSPTVHAIGSGGTLIVGVAGGGVETAQIGDLSSYVGLGNTHMTNYTNQIHRGATLTVNSTGVFDLNGFSEALNVIAGAGVITNNKLGTTSTILIGQNNTEFTWSGIIQDGNGQMAVWKASSTNTYFENNQTYTGETLVGRSSLVLRGANGRVSGTSTIRVSTNGQLALLNNTATDGSGNNNDRVNDSARIYLDKGGLLLIRRAANNGTTVHTIEKMGVLQIGAGFSQVRTDHTDGTGGNNNVNLSSAIEYVFADYERDQGGIVGFTEIASDGTNGPAVGFSLTNGATALSRVKFESGVSPGSMALLAGNSNTADAGDADFKVLIGAYGGTHNQAYDRLVTVGADGYIRLLNASLAADFRTQITSATTTTSSNLAASATALVAATRDNNARGAADFSLLIGPSSNVLLGEHSFNAWVQTAAAVTTISEQNTLHLGTRAADANYAGVDGSGMFLVSLPSGSFTMNGGTLSFGTREAIIRTNNTSIFRSEITGSAGLTKSGGALMELQGFNKYTGVTTVTQGELRIYTSGALGASGSGNGTKAVNGNLGMNSGVVTANDETLELLIGGNLLVIDQNNTWNGDVFINNNFETGQNNNGTIQVNDNGSLIINGRVTGMSAALGGINGDPAYTGNGESRGLIFTNGGANLSSVRNGIIKINGTITDEDFAGGAAAHQRLNLFVRGYTGQGSLTNSRFNVFLKDASQTNGQLDLRSGYLHLDKGYASAGGPGGAGVTVTVVQDAFTGGTTLVVDTTAGLTVGTVITGPGIEPGTTVAAIDGATNTITLSDPLTADVTANTSISSGAGGTFTILRQHDGGNVDRAGTISALLLSEAGAIFRSPTIQIGENTGAYSSNNIALLGGENTSGTVTFGAGTNTVDMNPITGTSGGSLTIPGATGSGATSLTLSSAANLRVGDGVSGTGIAPGTTITGINGNVITLSTPTSGNIAANGTISYGYLSTTNNAAGSPGTTKVLSLSSTGGGAAGSQVIQLSNANWLEAGMQVTGHPNIPNGATILSVNPATDEITISVDITGSGVPSGTTLSIATASGNRIVFLNSVAGLEPGMGISGTGIPTDTKIVSVNAATGAVLLSKATTAAPPAVGSNYSVYALSNTITLSTVQGLQIGMGISGNGIRIGTVITAIDPVTKTVVLSAATNGPINETTIQTVPIPAVAYNVSATAASGSNTLVLSSVAGLSIGATVSGTGVPNGTVITAINPATNTVTLSQPISAQIAAAASVNIRKVSNFSETRLYQAAGGKSDFQMRFTDDGGFSLQNEVGALTKVGRGVVTLSGSTAGASDLDGGINVHGGTLELLYGQANTNNSRVNGGTAANPYQLTLAGGELKMSALGNSSVAQTVNESFRGVFTLRAGNSSIKAGANSEFATIVLNLGLDNPFSVFISEPTSASSAIQNPDWYWRAPDRFAGATIAFDGTPLTSTTIRYLYSQNALNGNGFADNGLLGYFTSIPYATFKAGSIGNPSYVDFASFIPESTSNPNLNNTVIGDSSGLLGNVLFKDYGGGGTFASQLGSWSSYVSAAGGTEYMTDALFAGSTGFTGTLNANSGGNFYGAKLIRFAAAASSTINIAAGTRLVLGTTAPGEGVFGTAGLSVQDGGAILISNSVGANNQGIEGGELTSALLSTYYTQPLTTTTASAAGGTVGGNTLGVASVSALKVGMTVSGAGIVPGSYITDINRVTNTVTLNTGLSAAVSNGAVLEFRDLPQYHVANYFSNTNGNATAGTTTLTLQSVADLVVGMRISTDAGNLFAPGTTIIAINKATNQITLSSGTLADVNDFTGLQFDLFAAQAPSIRPANTTISLSYPAHASTFDARDLIIHNYNEQGVFTIGSRIVDFTGALDGGPSRLNLVIGGPGVTHLTNATNNYTGSTFVSGGGTDAAGNLLVGTLWIANENRLGATPGSVNPASIFLNGGRLRFDSDVSGSSLGSALTLHQNRGITLGGNGGYIDVFHAGTTLTYGGVIRSEDNIQMGNLGSNQYYGNIGSGDLIKEGNGRLILTNDNSVANLIAPISSVPFTTWNAYFGITDVKAGTLQLNIGKANSGILGSNDSTIDGTIVRAGARLDLQITGGSAHGTKEWITLAGGVLGTTALHTDGALDGVISVTANSEINVAAGNLRLNGSSGFLQGTGTITKTGTGSLMLFENNSDFSGGWVIQEGSIITRSQGRVTGQGGSILIGTSGAAAGLGTAGLYQRSRTSGGVFTTEYKITQNIVVRAESSGSQVKEIGVRNDLNEFSNVTVNTVSGSPVVTVSSVANLFTGMVTQSAIAGMPAGAIILAIDPATNRVTFNTNATSTASAAGNIGYNNSGMNNDRYSFAGTLTLNDDLQVAYRDNGTNPALTPTGTNPDGSQRTGITRIIGLDGNISGTGNLTTVVDLVGGTATVNSIFELNGENSSWVGDLTMGNAASQTRMLHTVRLGSNTALNAANAVTLRNNSTLQVAGHTVEIGDLSVSVTDGGGTVAVDNGAATRGIFIENASNDIATLIINQLGTTNWDVHFRDGTTPSIYSASTALVHSNKLNIVKRGTGVGIMTQTNTYTGTTTIENGTLRSGSSNVLPDASPIIINATGAGVTATLDLNNNNDSIASLTMGGTTTTSTPTVQTGTGTLTLLGNVTYDAANNPQGGTISGNLALGGASRTFTVGDSTTATNDLTVSAVVSSAGTGSIVKTGLGTMVLSGNNTYTGTTTVSQGRLHVGVGGGVGSRAAGDTGAAGASATTVSAGAFLSGTGTVQGTASSTAHSIQGTIQPGSWNGTTSGIGKLDIVGNLNATGGTFALQLSGNSMNDATLAGFVAGSAGYDSHVTAQLGTYEGSVTGIAGGANHDFLNISGSVTLDGNTRIQVQTEGSYTYAAGDIFDILDWTGLTAGLFDVGSITATGNARLRSGGLSGDLELPTLTGNLVWDVQKLLSDGILIVANNVPEPSRAMLFVIGFAGMLLRRRRPTRK</sequence>
<proteinExistence type="predicted"/>
<comment type="caution">
    <text evidence="2">The sequence shown here is derived from an EMBL/GenBank/DDBJ whole genome shotgun (WGS) entry which is preliminary data.</text>
</comment>
<dbReference type="InterPro" id="IPR013424">
    <property type="entry name" value="Ice-binding_C"/>
</dbReference>
<name>A0A366HV08_9BACT</name>
<protein>
    <submittedName>
        <fullName evidence="2">Putative secreted protein with PEP-CTERM sorting signal</fullName>
    </submittedName>
</protein>
<dbReference type="NCBIfam" id="TIGR02595">
    <property type="entry name" value="PEP_CTERM"/>
    <property type="match status" value="1"/>
</dbReference>